<evidence type="ECO:0000256" key="3">
    <source>
        <dbReference type="ARBA" id="ARBA00022475"/>
    </source>
</evidence>
<dbReference type="PANTHER" id="PTHR37937">
    <property type="entry name" value="CONJUGATIVE TRANSFER: DNA TRANSPORT"/>
    <property type="match status" value="1"/>
</dbReference>
<reference evidence="10" key="2">
    <citation type="submission" date="2020-03" db="EMBL/GenBank/DDBJ databases">
        <title>Complete Genome Sequence of Adlercreutzia sp. strain 8CFCBH1 Producing Equol, Isolated from Healthy Japanese Feces.</title>
        <authorList>
            <person name="Ogata Y."/>
            <person name="Sakamoto M."/>
            <person name="Ohkuma M."/>
            <person name="Hattori M."/>
            <person name="Suda W."/>
        </authorList>
    </citation>
    <scope>NUCLEOTIDE SEQUENCE [LARGE SCALE GENOMIC DNA]</scope>
    <source>
        <strain evidence="10">8CFCBH1</strain>
    </source>
</reference>
<dbReference type="GO" id="GO:0005886">
    <property type="term" value="C:plasma membrane"/>
    <property type="evidence" value="ECO:0007669"/>
    <property type="project" value="UniProtKB-SubCell"/>
</dbReference>
<evidence type="ECO:0000256" key="5">
    <source>
        <dbReference type="ARBA" id="ARBA00022989"/>
    </source>
</evidence>
<feature type="transmembrane region" description="Helical" evidence="7">
    <location>
        <begin position="54"/>
        <end position="74"/>
    </location>
</feature>
<protein>
    <submittedName>
        <fullName evidence="9">Conjugal transfer protein TraG</fullName>
    </submittedName>
</protein>
<dbReference type="InterPro" id="IPR027417">
    <property type="entry name" value="P-loop_NTPase"/>
</dbReference>
<keyword evidence="4 7" id="KW-0812">Transmembrane</keyword>
<dbReference type="InterPro" id="IPR003688">
    <property type="entry name" value="TraG/VirD4"/>
</dbReference>
<dbReference type="KEGG" id="ahat:ADCFC_05540"/>
<evidence type="ECO:0000256" key="4">
    <source>
        <dbReference type="ARBA" id="ARBA00022692"/>
    </source>
</evidence>
<comment type="similarity">
    <text evidence="2">Belongs to the VirD4/TraG family.</text>
</comment>
<keyword evidence="10" id="KW-1185">Reference proteome</keyword>
<evidence type="ECO:0000256" key="6">
    <source>
        <dbReference type="ARBA" id="ARBA00023136"/>
    </source>
</evidence>
<keyword evidence="6 7" id="KW-0472">Membrane</keyword>
<dbReference type="InterPro" id="IPR051539">
    <property type="entry name" value="T4SS-coupling_protein"/>
</dbReference>
<dbReference type="Gene3D" id="3.40.50.300">
    <property type="entry name" value="P-loop containing nucleotide triphosphate hydrolases"/>
    <property type="match status" value="1"/>
</dbReference>
<proteinExistence type="inferred from homology"/>
<dbReference type="Pfam" id="PF02534">
    <property type="entry name" value="T4SS-DNA_transf"/>
    <property type="match status" value="1"/>
</dbReference>
<evidence type="ECO:0000313" key="10">
    <source>
        <dbReference type="Proteomes" id="UP000501727"/>
    </source>
</evidence>
<dbReference type="AlphaFoldDB" id="A0A6F8SIL9"/>
<evidence type="ECO:0000313" key="9">
    <source>
        <dbReference type="EMBL" id="BCA87935.1"/>
    </source>
</evidence>
<organism evidence="9 10">
    <name type="scientific">Adlercreutzia hattorii</name>
    <dbReference type="NCBI Taxonomy" id="2707299"/>
    <lineage>
        <taxon>Bacteria</taxon>
        <taxon>Bacillati</taxon>
        <taxon>Actinomycetota</taxon>
        <taxon>Coriobacteriia</taxon>
        <taxon>Eggerthellales</taxon>
        <taxon>Eggerthellaceae</taxon>
        <taxon>Adlercreutzia</taxon>
    </lineage>
</organism>
<dbReference type="NCBIfam" id="NF045973">
    <property type="entry name" value="conju_CD1115"/>
    <property type="match status" value="1"/>
</dbReference>
<keyword evidence="3" id="KW-1003">Cell membrane</keyword>
<evidence type="ECO:0000256" key="1">
    <source>
        <dbReference type="ARBA" id="ARBA00004651"/>
    </source>
</evidence>
<dbReference type="PANTHER" id="PTHR37937:SF1">
    <property type="entry name" value="CONJUGATIVE TRANSFER: DNA TRANSPORT"/>
    <property type="match status" value="1"/>
</dbReference>
<comment type="subcellular location">
    <subcellularLocation>
        <location evidence="1">Cell membrane</location>
        <topology evidence="1">Multi-pass membrane protein</topology>
    </subcellularLocation>
</comment>
<feature type="signal peptide" evidence="8">
    <location>
        <begin position="1"/>
        <end position="24"/>
    </location>
</feature>
<dbReference type="Proteomes" id="UP000501727">
    <property type="component" value="Chromosome"/>
</dbReference>
<name>A0A6F8SIL9_9ACTN</name>
<keyword evidence="5 7" id="KW-1133">Transmembrane helix</keyword>
<feature type="chain" id="PRO_5026010705" evidence="8">
    <location>
        <begin position="25"/>
        <end position="608"/>
    </location>
</feature>
<dbReference type="EMBL" id="AP022829">
    <property type="protein sequence ID" value="BCA87935.1"/>
    <property type="molecule type" value="Genomic_DNA"/>
</dbReference>
<gene>
    <name evidence="9" type="ORF">ADCFC_04340</name>
</gene>
<evidence type="ECO:0000256" key="7">
    <source>
        <dbReference type="SAM" id="Phobius"/>
    </source>
</evidence>
<evidence type="ECO:0000256" key="2">
    <source>
        <dbReference type="ARBA" id="ARBA00008806"/>
    </source>
</evidence>
<keyword evidence="8" id="KW-0732">Signal</keyword>
<evidence type="ECO:0000256" key="8">
    <source>
        <dbReference type="SAM" id="SignalP"/>
    </source>
</evidence>
<reference evidence="10" key="1">
    <citation type="journal article" date="2020" name="Microbiol. Resour. Announc.">
        <title>Complete Genome Sequence of Adlercreutzia sp. Strain 8CFCBH1, a Potent Producer of Equol, Isolated from Healthy Japanese Feces.</title>
        <authorList>
            <person name="Ogata Y."/>
            <person name="Sakamoto M."/>
            <person name="Ohkuma M."/>
            <person name="Hattori M."/>
            <person name="Suda W."/>
        </authorList>
    </citation>
    <scope>NUCLEOTIDE SEQUENCE [LARGE SCALE GENOMIC DNA]</scope>
    <source>
        <strain evidence="10">8CFCBH1</strain>
    </source>
</reference>
<sequence length="608" mass="67265">MKSELILIAALSGAALLVGNAATAAVMAAGSSEADLVSKAMGLAAQGAIPSMDPLPLAIGCACACAVWLVWVRWWERRGRYRKGEEHGSARWATAKEIEAYSDRKDADNNIILTKQASIRLIDTAHDQKTETNDNVLVIGGPGTGKTRYFVKPNLMQGNANYFITDPKGTLIHDMGHVLEGLGYEIKTFDTIDFASSMHFNPIAYIDGEAATLRFVECLIKNTTGDKDHAGDPFWENAEKLLYTALVSYLLLHCPEEDRNVPGLLSLLSLADAREDDEDYLSPLDMLFNELETGERLVRSPSAKKYDRASRAFDNGSGGFEWVKVAAPVRPEDDFALSSYKQFKVAAGKTLKSVMVSCNVRMKPFDIAEMRELLRYDEMELDHMGDAHRKVALFCSMSDTDSTFDFVFALLMQQSLDSLCETALSRFSGRLPRCVHFMFDEFSNIGTIPDFERMITVTRSRNIAVSMILQSLSQLEESYGENNAKTIMNACDTLLFLGGKSADTNQKIADMIGKQTVANVSVNDSRGANPTYTHNYGLIERELMQASEVARLPRDEALVLINGAQAFKDKKYPLEAHPRHGALKAAEDAGAFDFRAYRARREGALMEV</sequence>
<dbReference type="CDD" id="cd01127">
    <property type="entry name" value="TrwB_TraG_TraD_VirD4"/>
    <property type="match status" value="2"/>
</dbReference>
<dbReference type="SUPFAM" id="SSF52540">
    <property type="entry name" value="P-loop containing nucleoside triphosphate hydrolases"/>
    <property type="match status" value="1"/>
</dbReference>
<accession>A0A6F8SIL9</accession>
<dbReference type="RefSeq" id="WP_173111906.1">
    <property type="nucleotide sequence ID" value="NZ_AP022829.1"/>
</dbReference>